<evidence type="ECO:0000313" key="4">
    <source>
        <dbReference type="Proteomes" id="UP000437862"/>
    </source>
</evidence>
<evidence type="ECO:0000313" key="3">
    <source>
        <dbReference type="Proteomes" id="UP000315112"/>
    </source>
</evidence>
<proteinExistence type="predicted"/>
<name>A0A562PLW4_9BURK</name>
<reference evidence="2" key="2">
    <citation type="submission" date="2019-07" db="EMBL/GenBank/DDBJ databases">
        <authorList>
            <person name="Whitman W."/>
            <person name="Huntemann M."/>
            <person name="Clum A."/>
            <person name="Pillay M."/>
            <person name="Palaniappan K."/>
            <person name="Varghese N."/>
            <person name="Mikhailova N."/>
            <person name="Stamatis D."/>
            <person name="Reddy T."/>
            <person name="Daum C."/>
            <person name="Shapiro N."/>
            <person name="Ivanova N."/>
            <person name="Kyrpides N."/>
            <person name="Woyke T."/>
        </authorList>
    </citation>
    <scope>NUCLEOTIDE SEQUENCE</scope>
    <source>
        <strain evidence="2">CGMCC 1.10685</strain>
    </source>
</reference>
<dbReference type="Proteomes" id="UP000437862">
    <property type="component" value="Chromosome"/>
</dbReference>
<protein>
    <recommendedName>
        <fullName evidence="5">ANTAR domain-containing protein</fullName>
    </recommendedName>
</protein>
<sequence length="71" mass="7926">MDKQLNDEPRADWRMACCVATGVRLSRADGVTQALEFMVRSGVPRDIAVRVLSGPRFARDRDRSYGGAFSH</sequence>
<evidence type="ECO:0008006" key="5">
    <source>
        <dbReference type="Google" id="ProtNLM"/>
    </source>
</evidence>
<accession>A0A562PLW4</accession>
<reference evidence="2 3" key="1">
    <citation type="journal article" date="2015" name="Stand. Genomic Sci.">
        <title>Genomic Encyclopedia of Bacterial and Archaeal Type Strains, Phase III: the genomes of soil and plant-associated and newly described type strains.</title>
        <authorList>
            <person name="Whitman W.B."/>
            <person name="Woyke T."/>
            <person name="Klenk H.P."/>
            <person name="Zhou Y."/>
            <person name="Lilburn T.G."/>
            <person name="Beck B.J."/>
            <person name="De Vos P."/>
            <person name="Vandamme P."/>
            <person name="Eisen J.A."/>
            <person name="Garrity G."/>
            <person name="Hugenholtz P."/>
            <person name="Kyrpides N.C."/>
        </authorList>
    </citation>
    <scope>NUCLEOTIDE SEQUENCE [LARGE SCALE GENOMIC DNA]</scope>
    <source>
        <strain evidence="2 3">CGMCC 1.10685</strain>
    </source>
</reference>
<dbReference type="OrthoDB" id="8759626at2"/>
<dbReference type="EMBL" id="VLKW01000007">
    <property type="protein sequence ID" value="TWI45368.1"/>
    <property type="molecule type" value="Genomic_DNA"/>
</dbReference>
<dbReference type="RefSeq" id="WP_145877805.1">
    <property type="nucleotide sequence ID" value="NZ_CP046904.1"/>
</dbReference>
<organism evidence="2 3">
    <name type="scientific">Pseudoduganella flava</name>
    <dbReference type="NCBI Taxonomy" id="871742"/>
    <lineage>
        <taxon>Bacteria</taxon>
        <taxon>Pseudomonadati</taxon>
        <taxon>Pseudomonadota</taxon>
        <taxon>Betaproteobacteria</taxon>
        <taxon>Burkholderiales</taxon>
        <taxon>Oxalobacteraceae</taxon>
        <taxon>Telluria group</taxon>
        <taxon>Pseudoduganella</taxon>
    </lineage>
</organism>
<gene>
    <name evidence="1" type="ORF">GO485_18990</name>
    <name evidence="2" type="ORF">IP92_03746</name>
</gene>
<keyword evidence="4" id="KW-1185">Reference proteome</keyword>
<reference evidence="1 4" key="3">
    <citation type="submission" date="2019-12" db="EMBL/GenBank/DDBJ databases">
        <title>Draft Genome Sequences of Six Type Strains of the Genus Massilia.</title>
        <authorList>
            <person name="Miess H."/>
            <person name="Frediansyah A."/>
            <person name="Goeker M."/>
            <person name="Gross H."/>
        </authorList>
    </citation>
    <scope>NUCLEOTIDE SEQUENCE [LARGE SCALE GENOMIC DNA]</scope>
    <source>
        <strain evidence="1 4">DSM 26639</strain>
    </source>
</reference>
<evidence type="ECO:0000313" key="2">
    <source>
        <dbReference type="EMBL" id="TWI45368.1"/>
    </source>
</evidence>
<dbReference type="EMBL" id="CP046904">
    <property type="protein sequence ID" value="QGZ40950.1"/>
    <property type="molecule type" value="Genomic_DNA"/>
</dbReference>
<dbReference type="Proteomes" id="UP000315112">
    <property type="component" value="Unassembled WGS sequence"/>
</dbReference>
<evidence type="ECO:0000313" key="1">
    <source>
        <dbReference type="EMBL" id="QGZ40950.1"/>
    </source>
</evidence>
<dbReference type="AlphaFoldDB" id="A0A562PLW4"/>